<dbReference type="GO" id="GO:0016787">
    <property type="term" value="F:hydrolase activity"/>
    <property type="evidence" value="ECO:0007669"/>
    <property type="project" value="UniProtKB-KW"/>
</dbReference>
<dbReference type="PANTHER" id="PTHR47406:SF2">
    <property type="entry name" value="ALPHA GLUCURONIDASE N-TERMINAL DOMAIN-CONTAINING PROTEIN"/>
    <property type="match status" value="1"/>
</dbReference>
<keyword evidence="1" id="KW-0378">Hydrolase</keyword>
<reference evidence="2 3" key="1">
    <citation type="journal article" date="2019" name="Front. Microbiol.">
        <title>Genomes of Neutrophilic Sulfur-Oxidizing Chemolithoautotrophs Representing 9 Proteobacterial Species From 8 Genera.</title>
        <authorList>
            <person name="Watanabe T."/>
            <person name="Kojima H."/>
            <person name="Umezawa K."/>
            <person name="Hori C."/>
            <person name="Takasuka T.E."/>
            <person name="Kato Y."/>
            <person name="Fukui M."/>
        </authorList>
    </citation>
    <scope>NUCLEOTIDE SEQUENCE [LARGE SCALE GENOMIC DNA]</scope>
    <source>
        <strain evidence="2 3">TTN</strain>
    </source>
</reference>
<evidence type="ECO:0000313" key="2">
    <source>
        <dbReference type="EMBL" id="GBL46825.1"/>
    </source>
</evidence>
<dbReference type="EMBL" id="BGOW01000027">
    <property type="protein sequence ID" value="GBL46825.1"/>
    <property type="molecule type" value="Genomic_DNA"/>
</dbReference>
<accession>A0A401JGS8</accession>
<dbReference type="Proteomes" id="UP000286806">
    <property type="component" value="Unassembled WGS sequence"/>
</dbReference>
<dbReference type="SUPFAM" id="SSF55545">
    <property type="entry name" value="beta-N-acetylhexosaminidase-like domain"/>
    <property type="match status" value="1"/>
</dbReference>
<dbReference type="InterPro" id="IPR029018">
    <property type="entry name" value="Hex-like_dom2"/>
</dbReference>
<dbReference type="PANTHER" id="PTHR47406">
    <property type="entry name" value="COAGULATION FACTOR 5/8 TYPE, C-TERMINAL"/>
    <property type="match status" value="1"/>
</dbReference>
<protein>
    <submittedName>
        <fullName evidence="2">Beta-hexosaminidase</fullName>
    </submittedName>
</protein>
<comment type="caution">
    <text evidence="2">The sequence shown here is derived from an EMBL/GenBank/DDBJ whole genome shotgun (WGS) entry which is preliminary data.</text>
</comment>
<organism evidence="2 3">
    <name type="scientific">Sulfuriferula multivorans</name>
    <dbReference type="NCBI Taxonomy" id="1559896"/>
    <lineage>
        <taxon>Bacteria</taxon>
        <taxon>Pseudomonadati</taxon>
        <taxon>Pseudomonadota</taxon>
        <taxon>Betaproteobacteria</taxon>
        <taxon>Nitrosomonadales</taxon>
        <taxon>Sulfuricellaceae</taxon>
        <taxon>Sulfuriferula</taxon>
    </lineage>
</organism>
<dbReference type="Gene3D" id="3.30.379.10">
    <property type="entry name" value="Chitobiase/beta-hexosaminidase domain 2-like"/>
    <property type="match status" value="1"/>
</dbReference>
<dbReference type="GO" id="GO:0005975">
    <property type="term" value="P:carbohydrate metabolic process"/>
    <property type="evidence" value="ECO:0007669"/>
    <property type="project" value="UniProtKB-ARBA"/>
</dbReference>
<evidence type="ECO:0000313" key="3">
    <source>
        <dbReference type="Proteomes" id="UP000286806"/>
    </source>
</evidence>
<dbReference type="AlphaFoldDB" id="A0A401JGS8"/>
<dbReference type="Gene3D" id="2.60.120.260">
    <property type="entry name" value="Galactose-binding domain-like"/>
    <property type="match status" value="2"/>
</dbReference>
<evidence type="ECO:0000256" key="1">
    <source>
        <dbReference type="ARBA" id="ARBA00022801"/>
    </source>
</evidence>
<keyword evidence="3" id="KW-1185">Reference proteome</keyword>
<proteinExistence type="predicted"/>
<dbReference type="Pfam" id="PF16126">
    <property type="entry name" value="DUF4838"/>
    <property type="match status" value="1"/>
</dbReference>
<sequence>MALNIIHPSVKPFGSEPDMNRRHCVVPRMYPLLRLLVMGLFALFFCARTWAVQGEPVPVADGGFEDAKSAWVGGSIVSTERHAGAKALTLASGFAYQAPADMVPIKPGFDYRLHLWIKCDACNVHDVAVSALLRGEGFNAASANFGAVLGSWLEGTAPAFVLDGGKSPALLSVGGTTGWKEYTAVIPAAQIPPNAKALQIYLRHDTQPEPKGSAYFDDLSIERLPAGSLAPGRIILNGGFEAGKAPWWGDGDIIKDNVAEGHSALRIKAGFAAQDKRPVEGGKRYRVSMQIRSNGAPDGSVFVQLSFRGAGVDAGWRGPEQVNLDSGAEAALFVTGGTHAWKPYSVVVEAPPGANEVVLYLRKKAATPGTADFDAVAVSPTDEPATTAAIMKQKTMAAAMFSPAVKKGNAEKIIAAAVAAGAGKSPASLLLADDGHARYHIHVARNADAITLGAAATLADYLKRVSGASFASFSDDGSPQAGPLLVVGRDNILTKRLCPDIPYDKLGEDGFVIRTVGPHLVIAGATPRGTMYGVNWFLDRKLGVKWLSPSYTYVPPQPKLQVARQNTLQVPRFSYREVLSYEGQDKIYRAHNLLNGESHGPSFSASPPEIDSWDHSWDAKGGEANFYELMPQDQYAKAHPDWYAGGQVAMMNPQVRQVMAEAIVNRLKQLPDYKKVWFDLHDMDWGWDMDPASKAFADKHGGEPSAPRLDMVIDIANRVRKVLPGARLAFNAYHWSFTPPKGMTVPDYVLVFPMTIQVDYSSPLNQGRNQKLGQDIAGWNAIAKHILVWDHITNFSGFLQPTPNIYPIGHSLQWLATLPNVHGYFAEGSWNTPAAEFASLRVWMIARLLWDPKQDVRALVAEYCRYYFGAASPYVLQYIDLMHAAIAKSGDVLSEKTQVDVAMLNLDFVRAADQLFEKAQAAAANNPVWLEHVKEARMPVDYVILVRRKEYADEAVQRGINWQPDTVKRMARFNQTIRTAKVSEYRQGGNIKELDELLAVERRTPEAPAMVRGLPRSDWRDFQDLSFNRYDSAQIVQDKAASDGAAARMNGDSSTWAVQFKLDKLPKQGRWELYASVRTDAAANHDKDVGIKVGSYPPMGLFNQGLIGVLNDGQYHLIKVPGGPFRYGTDQGKGIYIQAPGEKYVKYVYVDRFIAVRVPDKH</sequence>
<dbReference type="InterPro" id="IPR032287">
    <property type="entry name" value="DUF4838"/>
</dbReference>
<gene>
    <name evidence="2" type="ORF">SFMTTN_2650</name>
</gene>
<name>A0A401JGS8_9PROT</name>